<accession>A0ACB9M695</accession>
<name>A0ACB9M695_BAUVA</name>
<proteinExistence type="predicted"/>
<reference evidence="1 2" key="1">
    <citation type="journal article" date="2022" name="DNA Res.">
        <title>Chromosomal-level genome assembly of the orchid tree Bauhinia variegata (Leguminosae; Cercidoideae) supports the allotetraploid origin hypothesis of Bauhinia.</title>
        <authorList>
            <person name="Zhong Y."/>
            <person name="Chen Y."/>
            <person name="Zheng D."/>
            <person name="Pang J."/>
            <person name="Liu Y."/>
            <person name="Luo S."/>
            <person name="Meng S."/>
            <person name="Qian L."/>
            <person name="Wei D."/>
            <person name="Dai S."/>
            <person name="Zhou R."/>
        </authorList>
    </citation>
    <scope>NUCLEOTIDE SEQUENCE [LARGE SCALE GENOMIC DNA]</scope>
    <source>
        <strain evidence="1">BV-YZ2020</strain>
    </source>
</reference>
<sequence>MASQDHQHIFQWHFIDINHSNFHSYGQGLFLILLFFTILFFITTLSLCVHFCRRRLTGSAATASPAPLPACQWIGVVDYTYIKSPVSMSAKSLEVEAGFERSQCCICLSVFQEDEKLKVLPECGHSYHSECLEKWLSANPSCPLCRASLLQVNSMGKLTISNSSE</sequence>
<gene>
    <name evidence="1" type="ORF">L6164_026033</name>
</gene>
<organism evidence="1 2">
    <name type="scientific">Bauhinia variegata</name>
    <name type="common">Purple orchid tree</name>
    <name type="synonym">Phanera variegata</name>
    <dbReference type="NCBI Taxonomy" id="167791"/>
    <lineage>
        <taxon>Eukaryota</taxon>
        <taxon>Viridiplantae</taxon>
        <taxon>Streptophyta</taxon>
        <taxon>Embryophyta</taxon>
        <taxon>Tracheophyta</taxon>
        <taxon>Spermatophyta</taxon>
        <taxon>Magnoliopsida</taxon>
        <taxon>eudicotyledons</taxon>
        <taxon>Gunneridae</taxon>
        <taxon>Pentapetalae</taxon>
        <taxon>rosids</taxon>
        <taxon>fabids</taxon>
        <taxon>Fabales</taxon>
        <taxon>Fabaceae</taxon>
        <taxon>Cercidoideae</taxon>
        <taxon>Cercideae</taxon>
        <taxon>Bauhiniinae</taxon>
        <taxon>Bauhinia</taxon>
    </lineage>
</organism>
<keyword evidence="2" id="KW-1185">Reference proteome</keyword>
<protein>
    <submittedName>
        <fullName evidence="1">Uncharacterized protein</fullName>
    </submittedName>
</protein>
<dbReference type="EMBL" id="CM039435">
    <property type="protein sequence ID" value="KAI4318245.1"/>
    <property type="molecule type" value="Genomic_DNA"/>
</dbReference>
<evidence type="ECO:0000313" key="1">
    <source>
        <dbReference type="EMBL" id="KAI4318245.1"/>
    </source>
</evidence>
<dbReference type="Proteomes" id="UP000828941">
    <property type="component" value="Chromosome 10"/>
</dbReference>
<evidence type="ECO:0000313" key="2">
    <source>
        <dbReference type="Proteomes" id="UP000828941"/>
    </source>
</evidence>
<comment type="caution">
    <text evidence="1">The sequence shown here is derived from an EMBL/GenBank/DDBJ whole genome shotgun (WGS) entry which is preliminary data.</text>
</comment>